<name>A0A956RQ80_UNCEI</name>
<keyword evidence="1" id="KW-0732">Signal</keyword>
<dbReference type="InterPro" id="IPR013517">
    <property type="entry name" value="FG-GAP"/>
</dbReference>
<dbReference type="GO" id="GO:0098609">
    <property type="term" value="P:cell-cell adhesion"/>
    <property type="evidence" value="ECO:0007669"/>
    <property type="project" value="TreeGrafter"/>
</dbReference>
<dbReference type="InterPro" id="IPR013519">
    <property type="entry name" value="Int_alpha_beta-p"/>
</dbReference>
<evidence type="ECO:0000256" key="1">
    <source>
        <dbReference type="ARBA" id="ARBA00022729"/>
    </source>
</evidence>
<evidence type="ECO:0000259" key="4">
    <source>
        <dbReference type="Pfam" id="PF13860"/>
    </source>
</evidence>
<dbReference type="PANTHER" id="PTHR23220">
    <property type="entry name" value="INTEGRIN ALPHA"/>
    <property type="match status" value="1"/>
</dbReference>
<dbReference type="GO" id="GO:0009897">
    <property type="term" value="C:external side of plasma membrane"/>
    <property type="evidence" value="ECO:0007669"/>
    <property type="project" value="TreeGrafter"/>
</dbReference>
<dbReference type="InterPro" id="IPR028994">
    <property type="entry name" value="Integrin_alpha_N"/>
</dbReference>
<dbReference type="PANTHER" id="PTHR23220:SF122">
    <property type="entry name" value="INTEGRIN ALPHA-PS1"/>
    <property type="match status" value="1"/>
</dbReference>
<dbReference type="SUPFAM" id="SSF69318">
    <property type="entry name" value="Integrin alpha N-terminal domain"/>
    <property type="match status" value="3"/>
</dbReference>
<keyword evidence="3" id="KW-0325">Glycoprotein</keyword>
<dbReference type="InterPro" id="IPR025965">
    <property type="entry name" value="FlgD/Vpr_Ig-like"/>
</dbReference>
<dbReference type="AlphaFoldDB" id="A0A956RQ80"/>
<dbReference type="GO" id="GO:0008305">
    <property type="term" value="C:integrin complex"/>
    <property type="evidence" value="ECO:0007669"/>
    <property type="project" value="InterPro"/>
</dbReference>
<evidence type="ECO:0000256" key="2">
    <source>
        <dbReference type="ARBA" id="ARBA00022737"/>
    </source>
</evidence>
<dbReference type="Pfam" id="PF13517">
    <property type="entry name" value="FG-GAP_3"/>
    <property type="match status" value="1"/>
</dbReference>
<dbReference type="GO" id="GO:0033627">
    <property type="term" value="P:cell adhesion mediated by integrin"/>
    <property type="evidence" value="ECO:0007669"/>
    <property type="project" value="TreeGrafter"/>
</dbReference>
<organism evidence="5 6">
    <name type="scientific">Eiseniibacteriota bacterium</name>
    <dbReference type="NCBI Taxonomy" id="2212470"/>
    <lineage>
        <taxon>Bacteria</taxon>
        <taxon>Candidatus Eiseniibacteriota</taxon>
    </lineage>
</organism>
<dbReference type="Pfam" id="PF01839">
    <property type="entry name" value="FG-GAP"/>
    <property type="match status" value="7"/>
</dbReference>
<dbReference type="GO" id="GO:0007229">
    <property type="term" value="P:integrin-mediated signaling pathway"/>
    <property type="evidence" value="ECO:0007669"/>
    <property type="project" value="TreeGrafter"/>
</dbReference>
<protein>
    <submittedName>
        <fullName evidence="5">FG-GAP repeat protein</fullName>
    </submittedName>
</protein>
<dbReference type="PRINTS" id="PR01185">
    <property type="entry name" value="INTEGRINA"/>
</dbReference>
<proteinExistence type="predicted"/>
<dbReference type="GO" id="GO:0005178">
    <property type="term" value="F:integrin binding"/>
    <property type="evidence" value="ECO:0007669"/>
    <property type="project" value="TreeGrafter"/>
</dbReference>
<gene>
    <name evidence="5" type="ORF">KC729_10770</name>
</gene>
<dbReference type="InterPro" id="IPR000413">
    <property type="entry name" value="Integrin_alpha"/>
</dbReference>
<dbReference type="EMBL" id="JAGQHR010000312">
    <property type="protein sequence ID" value="MCA9728157.1"/>
    <property type="molecule type" value="Genomic_DNA"/>
</dbReference>
<dbReference type="PROSITE" id="PS51470">
    <property type="entry name" value="FG_GAP"/>
    <property type="match status" value="7"/>
</dbReference>
<dbReference type="Gene3D" id="2.130.10.130">
    <property type="entry name" value="Integrin alpha, N-terminal"/>
    <property type="match status" value="4"/>
</dbReference>
<dbReference type="Pfam" id="PF13860">
    <property type="entry name" value="FlgD_ig"/>
    <property type="match status" value="1"/>
</dbReference>
<dbReference type="Gene3D" id="2.60.40.4070">
    <property type="match status" value="1"/>
</dbReference>
<evidence type="ECO:0000313" key="5">
    <source>
        <dbReference type="EMBL" id="MCA9728157.1"/>
    </source>
</evidence>
<dbReference type="SMART" id="SM00191">
    <property type="entry name" value="Int_alpha"/>
    <property type="match status" value="7"/>
</dbReference>
<dbReference type="GO" id="GO:0007160">
    <property type="term" value="P:cell-matrix adhesion"/>
    <property type="evidence" value="ECO:0007669"/>
    <property type="project" value="TreeGrafter"/>
</dbReference>
<evidence type="ECO:0000256" key="3">
    <source>
        <dbReference type="ARBA" id="ARBA00023180"/>
    </source>
</evidence>
<keyword evidence="2" id="KW-0677">Repeat</keyword>
<reference evidence="5" key="2">
    <citation type="journal article" date="2021" name="Microbiome">
        <title>Successional dynamics and alternative stable states in a saline activated sludge microbial community over 9 years.</title>
        <authorList>
            <person name="Wang Y."/>
            <person name="Ye J."/>
            <person name="Ju F."/>
            <person name="Liu L."/>
            <person name="Boyd J.A."/>
            <person name="Deng Y."/>
            <person name="Parks D.H."/>
            <person name="Jiang X."/>
            <person name="Yin X."/>
            <person name="Woodcroft B.J."/>
            <person name="Tyson G.W."/>
            <person name="Hugenholtz P."/>
            <person name="Polz M.F."/>
            <person name="Zhang T."/>
        </authorList>
    </citation>
    <scope>NUCLEOTIDE SEQUENCE</scope>
    <source>
        <strain evidence="5">HKST-UBA01</strain>
    </source>
</reference>
<comment type="caution">
    <text evidence="5">The sequence shown here is derived from an EMBL/GenBank/DDBJ whole genome shotgun (WGS) entry which is preliminary data.</text>
</comment>
<dbReference type="Proteomes" id="UP000697710">
    <property type="component" value="Unassembled WGS sequence"/>
</dbReference>
<sequence length="943" mass="95578">MLLVGLAPGSALGSGVATTPAWTGQNYLSGSRFGASVASAGDINGDGFDDVIVGAPYTPVNEHTNGHAYVYLGSAAGLEAFPTNDLYGPPARPSDFGFSVASAGDVNDDGFDDVIIGAPRYDAGDGPMGAVFIYLGAADGVLTAGPVYFGEQLGAEFGRSVSGAGDVNGDGFSDFVVGAPYFLTGDAVAVGKAYVFPGSIDGGACCPVWTKEGEQTGAATTTYYYFGYSVGSAGDVDGDGYSDVVVGAPQVGSAGRAYVFKGWFLGIESSPYWTADGTGFFGWSVGTAGDVDGDSFDDIIVGDPFDGNGRVHVFHGDPGSMGGAAWSESGGLSEAGFGGSVATAGDVDGDGRDDIVIGAGGSSNGEAAEGRAFFLQSPLDTNPGGTRWQFAEGGRAFANLGESVATAGDVNGDGLADVIVGAPGHEGGRAYVYYGCSGVCPVVQDLGVDLFDCNGDLVTSAGGSWMGAIRCSDGYFVFDQTTSVVIDAELPEGASPGDGMHASGNIGGADHFIVGTDIGLAHAFDANGNPMQGWPVDLGTDAPVRVAIGELGPLGEPSIIVASGLNLSALDIDAQVVQTFASSQFGWVGHAIADVDGDGENEIVAVSSDAVAVFRLEDSEPIHWSLLEQGRPAVGAPSIADLDGDGKREILIPGEGAVYGFGSDLGPRSGFPLVDSSWGLVSPIAIAVTANDADPNIAFTTASGRLYVVDSGGAAIGSFPQVIEADGFDTPPVPVFTQIGDGAENAAVLAGGIGRVHGLSAAGDALVGWPVSVPGAKVSVASGDVDGDGEVEYVFQGANLSVWTAFTPVPADRRRSWSMAGHDARRSGCLDCEPQTAAVEGALDAIKASTSFAIAGPNPTHLAVSMRYELATAARVSIAAFDVSGRSVREVLDRFAGAGVHHVSWDGRDDFGREVVPGAYYLRLKATVGSGTALRTEKVVVLR</sequence>
<evidence type="ECO:0000313" key="6">
    <source>
        <dbReference type="Proteomes" id="UP000697710"/>
    </source>
</evidence>
<feature type="domain" description="FlgD/Vpr Ig-like" evidence="4">
    <location>
        <begin position="866"/>
        <end position="928"/>
    </location>
</feature>
<accession>A0A956RQ80</accession>
<reference evidence="5" key="1">
    <citation type="submission" date="2020-04" db="EMBL/GenBank/DDBJ databases">
        <authorList>
            <person name="Zhang T."/>
        </authorList>
    </citation>
    <scope>NUCLEOTIDE SEQUENCE</scope>
    <source>
        <strain evidence="5">HKST-UBA01</strain>
    </source>
</reference>